<reference evidence="1" key="1">
    <citation type="submission" date="2020-05" db="EMBL/GenBank/DDBJ databases">
        <authorList>
            <person name="Rincon C."/>
            <person name="Sanders R I."/>
            <person name="Robbins C."/>
            <person name="Chaturvedi A."/>
        </authorList>
    </citation>
    <scope>NUCLEOTIDE SEQUENCE</scope>
    <source>
        <strain evidence="1">CHB12</strain>
    </source>
</reference>
<accession>A0A915YWV9</accession>
<evidence type="ECO:0000313" key="2">
    <source>
        <dbReference type="Proteomes" id="UP000684084"/>
    </source>
</evidence>
<gene>
    <name evidence="1" type="ORF">CHRIB12_LOCUS4624</name>
</gene>
<organism evidence="1 2">
    <name type="scientific">Rhizophagus irregularis</name>
    <dbReference type="NCBI Taxonomy" id="588596"/>
    <lineage>
        <taxon>Eukaryota</taxon>
        <taxon>Fungi</taxon>
        <taxon>Fungi incertae sedis</taxon>
        <taxon>Mucoromycota</taxon>
        <taxon>Glomeromycotina</taxon>
        <taxon>Glomeromycetes</taxon>
        <taxon>Glomerales</taxon>
        <taxon>Glomeraceae</taxon>
        <taxon>Rhizophagus</taxon>
    </lineage>
</organism>
<evidence type="ECO:0000313" key="1">
    <source>
        <dbReference type="EMBL" id="CAB5349174.1"/>
    </source>
</evidence>
<dbReference type="VEuPathDB" id="FungiDB:RhiirFUN_016127"/>
<comment type="caution">
    <text evidence="1">The sequence shown here is derived from an EMBL/GenBank/DDBJ whole genome shotgun (WGS) entry which is preliminary data.</text>
</comment>
<proteinExistence type="predicted"/>
<name>A0A915YWV9_9GLOM</name>
<dbReference type="EMBL" id="CAGKOT010000007">
    <property type="protein sequence ID" value="CAB5349174.1"/>
    <property type="molecule type" value="Genomic_DNA"/>
</dbReference>
<dbReference type="AlphaFoldDB" id="A0A915YWV9"/>
<dbReference type="Proteomes" id="UP000684084">
    <property type="component" value="Unassembled WGS sequence"/>
</dbReference>
<protein>
    <submittedName>
        <fullName evidence="1">Uncharacterized protein</fullName>
    </submittedName>
</protein>
<sequence length="70" mass="8341">MEIYNSLRCRRNSVIDPYSIDENVLTNRGLWLSSQAQQAHMYMSSIRYVVIIVGHHICINRYFVEYVLFL</sequence>
<dbReference type="OrthoDB" id="2313688at2759"/>